<keyword evidence="2" id="KW-0547">Nucleotide-binding</keyword>
<dbReference type="GO" id="GO:0016887">
    <property type="term" value="F:ATP hydrolysis activity"/>
    <property type="evidence" value="ECO:0007669"/>
    <property type="project" value="InterPro"/>
</dbReference>
<dbReference type="EMBL" id="JACYFG010000007">
    <property type="protein sequence ID" value="MBD5779421.1"/>
    <property type="molecule type" value="Genomic_DNA"/>
</dbReference>
<dbReference type="PANTHER" id="PTHR42939:SF1">
    <property type="entry name" value="ABC TRANSPORTER ATP-BINDING PROTEIN ALBC-RELATED"/>
    <property type="match status" value="1"/>
</dbReference>
<dbReference type="InterPro" id="IPR051782">
    <property type="entry name" value="ABC_Transporter_VariousFunc"/>
</dbReference>
<dbReference type="PROSITE" id="PS50893">
    <property type="entry name" value="ABC_TRANSPORTER_2"/>
    <property type="match status" value="1"/>
</dbReference>
<keyword evidence="6" id="KW-1185">Reference proteome</keyword>
<comment type="caution">
    <text evidence="5">The sequence shown here is derived from an EMBL/GenBank/DDBJ whole genome shotgun (WGS) entry which is preliminary data.</text>
</comment>
<name>A0A927F8Y1_9BACT</name>
<dbReference type="CDD" id="cd03230">
    <property type="entry name" value="ABC_DR_subfamily_A"/>
    <property type="match status" value="1"/>
</dbReference>
<reference evidence="5" key="1">
    <citation type="submission" date="2020-09" db="EMBL/GenBank/DDBJ databases">
        <title>Pelagicoccus enzymogenes sp. nov. with an EPS production, isolated from marine sediment.</title>
        <authorList>
            <person name="Feng X."/>
        </authorList>
    </citation>
    <scope>NUCLEOTIDE SEQUENCE</scope>
    <source>
        <strain evidence="5">NFK12</strain>
    </source>
</reference>
<dbReference type="InterPro" id="IPR003593">
    <property type="entry name" value="AAA+_ATPase"/>
</dbReference>
<dbReference type="Proteomes" id="UP000622317">
    <property type="component" value="Unassembled WGS sequence"/>
</dbReference>
<dbReference type="InterPro" id="IPR017871">
    <property type="entry name" value="ABC_transporter-like_CS"/>
</dbReference>
<dbReference type="GO" id="GO:0005524">
    <property type="term" value="F:ATP binding"/>
    <property type="evidence" value="ECO:0007669"/>
    <property type="project" value="UniProtKB-KW"/>
</dbReference>
<dbReference type="SUPFAM" id="SSF52540">
    <property type="entry name" value="P-loop containing nucleoside triphosphate hydrolases"/>
    <property type="match status" value="1"/>
</dbReference>
<accession>A0A927F8Y1</accession>
<organism evidence="5 6">
    <name type="scientific">Pelagicoccus enzymogenes</name>
    <dbReference type="NCBI Taxonomy" id="2773457"/>
    <lineage>
        <taxon>Bacteria</taxon>
        <taxon>Pseudomonadati</taxon>
        <taxon>Verrucomicrobiota</taxon>
        <taxon>Opitutia</taxon>
        <taxon>Puniceicoccales</taxon>
        <taxon>Pelagicoccaceae</taxon>
        <taxon>Pelagicoccus</taxon>
    </lineage>
</organism>
<evidence type="ECO:0000256" key="1">
    <source>
        <dbReference type="ARBA" id="ARBA00022448"/>
    </source>
</evidence>
<evidence type="ECO:0000256" key="3">
    <source>
        <dbReference type="ARBA" id="ARBA00022840"/>
    </source>
</evidence>
<evidence type="ECO:0000313" key="5">
    <source>
        <dbReference type="EMBL" id="MBD5779421.1"/>
    </source>
</evidence>
<dbReference type="AlphaFoldDB" id="A0A927F8Y1"/>
<proteinExistence type="predicted"/>
<dbReference type="PANTHER" id="PTHR42939">
    <property type="entry name" value="ABC TRANSPORTER ATP-BINDING PROTEIN ALBC-RELATED"/>
    <property type="match status" value="1"/>
</dbReference>
<dbReference type="SMART" id="SM00382">
    <property type="entry name" value="AAA"/>
    <property type="match status" value="1"/>
</dbReference>
<keyword evidence="1" id="KW-0813">Transport</keyword>
<keyword evidence="3 5" id="KW-0067">ATP-binding</keyword>
<evidence type="ECO:0000313" key="6">
    <source>
        <dbReference type="Proteomes" id="UP000622317"/>
    </source>
</evidence>
<dbReference type="Pfam" id="PF00005">
    <property type="entry name" value="ABC_tran"/>
    <property type="match status" value="1"/>
</dbReference>
<evidence type="ECO:0000259" key="4">
    <source>
        <dbReference type="PROSITE" id="PS50893"/>
    </source>
</evidence>
<gene>
    <name evidence="5" type="ORF">IEN85_07935</name>
</gene>
<dbReference type="Gene3D" id="3.40.50.300">
    <property type="entry name" value="P-loop containing nucleotide triphosphate hydrolases"/>
    <property type="match status" value="1"/>
</dbReference>
<dbReference type="InterPro" id="IPR027417">
    <property type="entry name" value="P-loop_NTPase"/>
</dbReference>
<protein>
    <submittedName>
        <fullName evidence="5">ABC transporter ATP-binding protein</fullName>
    </submittedName>
</protein>
<dbReference type="PROSITE" id="PS00211">
    <property type="entry name" value="ABC_TRANSPORTER_1"/>
    <property type="match status" value="1"/>
</dbReference>
<dbReference type="InterPro" id="IPR003439">
    <property type="entry name" value="ABC_transporter-like_ATP-bd"/>
</dbReference>
<sequence>MMNAIVKAEELSCFYGIVLGLNNVSFEIPAGITGLVGPNGAGKSTLIKLITGQLAPSSGRLSVFGERPRNNPKLLGQLGYCPEREQLPKDLRPVAWLRALASVSGTPWRDTKAVAEKALIRSRLGKEHWKKRIGTYSKGMKQRVKLAQSIMHDPKLIVLDEPMNGLDPMGRAEFGEILRELNEQGTSIVVSSHILHELEFLCSGFVMLNWGRVLASGSQIDIRKTVVEWSDEISVRCSDPRLLAAHLQEQGLLRGFLADGQDLTIWVNEPESFLAHWPKLFSGCDCEIFEMRNKNQALSSIFERMTR</sequence>
<evidence type="ECO:0000256" key="2">
    <source>
        <dbReference type="ARBA" id="ARBA00022741"/>
    </source>
</evidence>
<feature type="domain" description="ABC transporter" evidence="4">
    <location>
        <begin position="6"/>
        <end position="235"/>
    </location>
</feature>